<dbReference type="GeneID" id="63799043"/>
<dbReference type="OrthoDB" id="94039at2759"/>
<evidence type="ECO:0000313" key="3">
    <source>
        <dbReference type="EMBL" id="RAO73817.1"/>
    </source>
</evidence>
<name>A0A364LDE5_TALAM</name>
<dbReference type="Gene3D" id="3.40.50.1820">
    <property type="entry name" value="alpha/beta hydrolase"/>
    <property type="match status" value="1"/>
</dbReference>
<protein>
    <recommendedName>
        <fullName evidence="2">AB hydrolase-1 domain-containing protein</fullName>
    </recommendedName>
</protein>
<dbReference type="ESTHER" id="9euro-a0a364lde5">
    <property type="family name" value="MpaH"/>
</dbReference>
<sequence>MTTSPFTITEYVIDGQHIREYPHATKTGDDVMKLAVKRYTPKSNPNPQPGDVTIIGAHGSGFPKEMYESIWEETLFRLNAQGLRVRSIWIADGASQSASGVMNEEILGNDPSWFDHARDLLFLINHFKADMPRPIVGVGHSLGAGQLALLSLLHPRLFTSLVLMEPVIEPDSVTGKGPIFVSLSLNRKDSWPSRSEAAKYFKKAYNKWDPRALESYVKHGLREDLTKADGSVMLTTSKHQEVIQYMRPNFQHKRVLDADADPESLKTHDTVFYPDIIGPSNAIYPFYRYEPILLFKLLEHIRPSVLYLFGETSPISTPDHRKEKMERTGRGVGGSGGYETGRVKEVIFPGAGHALPFEAVEVVSDAVATWLKQEVIRWKEEEERIKTNWVDLQRKARTSTSNEWPVQLKTYFDKPKKTGSKL</sequence>
<dbReference type="Pfam" id="PF12697">
    <property type="entry name" value="Abhydrolase_6"/>
    <property type="match status" value="1"/>
</dbReference>
<gene>
    <name evidence="3" type="ORF">BHQ10_009829</name>
</gene>
<accession>A0A364LDE5</accession>
<dbReference type="SUPFAM" id="SSF53474">
    <property type="entry name" value="alpha/beta-Hydrolases"/>
    <property type="match status" value="1"/>
</dbReference>
<dbReference type="RefSeq" id="XP_040738331.1">
    <property type="nucleotide sequence ID" value="XM_040882786.1"/>
</dbReference>
<dbReference type="AlphaFoldDB" id="A0A364LDE5"/>
<dbReference type="Proteomes" id="UP000249363">
    <property type="component" value="Unassembled WGS sequence"/>
</dbReference>
<dbReference type="InterPro" id="IPR000073">
    <property type="entry name" value="AB_hydrolase_1"/>
</dbReference>
<dbReference type="InterPro" id="IPR029058">
    <property type="entry name" value="AB_hydrolase_fold"/>
</dbReference>
<dbReference type="EMBL" id="MIKG01000027">
    <property type="protein sequence ID" value="RAO73817.1"/>
    <property type="molecule type" value="Genomic_DNA"/>
</dbReference>
<keyword evidence="4" id="KW-1185">Reference proteome</keyword>
<evidence type="ECO:0000313" key="4">
    <source>
        <dbReference type="Proteomes" id="UP000249363"/>
    </source>
</evidence>
<proteinExistence type="predicted"/>
<comment type="caution">
    <text evidence="3">The sequence shown here is derived from an EMBL/GenBank/DDBJ whole genome shotgun (WGS) entry which is preliminary data.</text>
</comment>
<evidence type="ECO:0000259" key="2">
    <source>
        <dbReference type="Pfam" id="PF12697"/>
    </source>
</evidence>
<evidence type="ECO:0000256" key="1">
    <source>
        <dbReference type="SAM" id="MobiDB-lite"/>
    </source>
</evidence>
<organism evidence="3 4">
    <name type="scientific">Talaromyces amestolkiae</name>
    <dbReference type="NCBI Taxonomy" id="1196081"/>
    <lineage>
        <taxon>Eukaryota</taxon>
        <taxon>Fungi</taxon>
        <taxon>Dikarya</taxon>
        <taxon>Ascomycota</taxon>
        <taxon>Pezizomycotina</taxon>
        <taxon>Eurotiomycetes</taxon>
        <taxon>Eurotiomycetidae</taxon>
        <taxon>Eurotiales</taxon>
        <taxon>Trichocomaceae</taxon>
        <taxon>Talaromyces</taxon>
        <taxon>Talaromyces sect. Talaromyces</taxon>
    </lineage>
</organism>
<feature type="region of interest" description="Disordered" evidence="1">
    <location>
        <begin position="317"/>
        <end position="336"/>
    </location>
</feature>
<dbReference type="STRING" id="1196081.A0A364LDE5"/>
<feature type="domain" description="AB hydrolase-1" evidence="2">
    <location>
        <begin position="57"/>
        <end position="364"/>
    </location>
</feature>
<reference evidence="3 4" key="1">
    <citation type="journal article" date="2017" name="Biotechnol. Biofuels">
        <title>Differential beta-glucosidase expression as a function of carbon source availability in Talaromyces amestolkiae: a genomic and proteomic approach.</title>
        <authorList>
            <person name="de Eugenio L.I."/>
            <person name="Mendez-Liter J.A."/>
            <person name="Nieto-Dominguez M."/>
            <person name="Alonso L."/>
            <person name="Gil-Munoz J."/>
            <person name="Barriuso J."/>
            <person name="Prieto A."/>
            <person name="Martinez M.J."/>
        </authorList>
    </citation>
    <scope>NUCLEOTIDE SEQUENCE [LARGE SCALE GENOMIC DNA]</scope>
    <source>
        <strain evidence="3 4">CIB</strain>
    </source>
</reference>
<feature type="compositionally biased region" description="Basic and acidic residues" evidence="1">
    <location>
        <begin position="318"/>
        <end position="329"/>
    </location>
</feature>